<gene>
    <name evidence="2" type="ORF">FcAc13_10530</name>
</gene>
<protein>
    <submittedName>
        <fullName evidence="2">Uncharacterized protein</fullName>
    </submittedName>
</protein>
<proteinExistence type="predicted"/>
<evidence type="ECO:0000313" key="3">
    <source>
        <dbReference type="Proteomes" id="UP000651208"/>
    </source>
</evidence>
<comment type="caution">
    <text evidence="2">The sequence shown here is derived from an EMBL/GenBank/DDBJ whole genome shotgun (WGS) entry which is preliminary data.</text>
</comment>
<evidence type="ECO:0000313" key="2">
    <source>
        <dbReference type="EMBL" id="MBC9131737.1"/>
    </source>
</evidence>
<accession>A0ABR7QZU2</accession>
<feature type="region of interest" description="Disordered" evidence="1">
    <location>
        <begin position="106"/>
        <end position="138"/>
    </location>
</feature>
<dbReference type="Proteomes" id="UP000651208">
    <property type="component" value="Unassembled WGS sequence"/>
</dbReference>
<organism evidence="2 3">
    <name type="scientific">Frischella japonica</name>
    <dbReference type="NCBI Taxonomy" id="2741544"/>
    <lineage>
        <taxon>Bacteria</taxon>
        <taxon>Pseudomonadati</taxon>
        <taxon>Pseudomonadota</taxon>
        <taxon>Gammaproteobacteria</taxon>
        <taxon>Orbales</taxon>
        <taxon>Orbaceae</taxon>
        <taxon>Frischella</taxon>
    </lineage>
</organism>
<keyword evidence="3" id="KW-1185">Reference proteome</keyword>
<dbReference type="EMBL" id="JABURY010000020">
    <property type="protein sequence ID" value="MBC9131737.1"/>
    <property type="molecule type" value="Genomic_DNA"/>
</dbReference>
<name>A0ABR7QZU2_9GAMM</name>
<feature type="compositionally biased region" description="Low complexity" evidence="1">
    <location>
        <begin position="111"/>
        <end position="129"/>
    </location>
</feature>
<evidence type="ECO:0000256" key="1">
    <source>
        <dbReference type="SAM" id="MobiDB-lite"/>
    </source>
</evidence>
<reference evidence="2 3" key="1">
    <citation type="submission" date="2020-06" db="EMBL/GenBank/DDBJ databases">
        <title>Frischella cerana isolated from Apis cerana gut homogenate.</title>
        <authorList>
            <person name="Wolter L.A."/>
            <person name="Suenami S."/>
            <person name="Miyazaki R."/>
        </authorList>
    </citation>
    <scope>NUCLEOTIDE SEQUENCE [LARGE SCALE GENOMIC DNA]</scope>
    <source>
        <strain evidence="2 3">Ac13</strain>
    </source>
</reference>
<sequence length="307" mass="35602">MESARDKLTRQIVEAEDLWKLNVVDPKGYECWGCGIDMAPRSWRKENKLRPNFSKYPNQSHAENCDADAEEKIINQGIGKKQSIKDKLENTPGLSPSGLVLIEKREHVGDSVNPNSKKTSSSVNTNSKNQDLNHDLNKKSRRAANTIRPICRAFVNFPYDRNMSLNVPEVSGYNYMTIFKKIENNAIKKYNEKKIFYSPLQWNKIIHNDELLIIPLTAGIWTDNKPERTYKIHIDWSTWSQAKKTMLLNELEAAQDEAKQAKKENKKDKAWVFFIGEQDEENDDIFYLKDQRLICSIVGHIIYPLRK</sequence>